<dbReference type="Proteomes" id="UP000681526">
    <property type="component" value="Unassembled WGS sequence"/>
</dbReference>
<dbReference type="InterPro" id="IPR036259">
    <property type="entry name" value="MFS_trans_sf"/>
</dbReference>
<keyword evidence="1" id="KW-0812">Transmembrane</keyword>
<dbReference type="EMBL" id="CAJRAY010000057">
    <property type="protein sequence ID" value="CAG5088497.1"/>
    <property type="molecule type" value="Genomic_DNA"/>
</dbReference>
<dbReference type="RefSeq" id="WP_213484803.1">
    <property type="nucleotide sequence ID" value="NZ_CAJRAY010000057.1"/>
</dbReference>
<evidence type="ECO:0000313" key="3">
    <source>
        <dbReference type="Proteomes" id="UP000681526"/>
    </source>
</evidence>
<protein>
    <submittedName>
        <fullName evidence="2">Uncharacterized protein</fullName>
    </submittedName>
</protein>
<name>A0ABM8V5B1_THEXY</name>
<gene>
    <name evidence="2" type="primary">txxe 2362</name>
    <name evidence="2" type="ORF">TXXE_11965</name>
</gene>
<organism evidence="2 3">
    <name type="scientific">Thermobacillus xylanilyticus</name>
    <dbReference type="NCBI Taxonomy" id="76633"/>
    <lineage>
        <taxon>Bacteria</taxon>
        <taxon>Bacillati</taxon>
        <taxon>Bacillota</taxon>
        <taxon>Bacilli</taxon>
        <taxon>Bacillales</taxon>
        <taxon>Paenibacillaceae</taxon>
        <taxon>Thermobacillus</taxon>
    </lineage>
</organism>
<evidence type="ECO:0000313" key="2">
    <source>
        <dbReference type="EMBL" id="CAG5088497.1"/>
    </source>
</evidence>
<proteinExistence type="predicted"/>
<dbReference type="SUPFAM" id="SSF103473">
    <property type="entry name" value="MFS general substrate transporter"/>
    <property type="match status" value="1"/>
</dbReference>
<feature type="transmembrane region" description="Helical" evidence="1">
    <location>
        <begin position="95"/>
        <end position="112"/>
    </location>
</feature>
<keyword evidence="1" id="KW-1133">Transmembrane helix</keyword>
<evidence type="ECO:0000256" key="1">
    <source>
        <dbReference type="SAM" id="Phobius"/>
    </source>
</evidence>
<comment type="caution">
    <text evidence="2">The sequence shown here is derived from an EMBL/GenBank/DDBJ whole genome shotgun (WGS) entry which is preliminary data.</text>
</comment>
<reference evidence="2 3" key="1">
    <citation type="submission" date="2021-04" db="EMBL/GenBank/DDBJ databases">
        <authorList>
            <person name="Rakotoarivonina H."/>
        </authorList>
    </citation>
    <scope>NUCLEOTIDE SEQUENCE [LARGE SCALE GENOMIC DNA]</scope>
    <source>
        <strain evidence="2 3">XE</strain>
    </source>
</reference>
<feature type="transmembrane region" description="Helical" evidence="1">
    <location>
        <begin position="70"/>
        <end position="89"/>
    </location>
</feature>
<keyword evidence="1" id="KW-0472">Membrane</keyword>
<keyword evidence="3" id="KW-1185">Reference proteome</keyword>
<sequence length="125" mass="13913">MKTYIRRAVLIALFICLVGGGVYLGGVQLLKSVQRSEALAGYEWMLIAFAVAHVFHFGKPAGKKIETISRLILASVLATGALLFCLWHHGNLIQAAAGMMIYLFCVLVYQLIENKLLYDKQVQNR</sequence>
<feature type="transmembrane region" description="Helical" evidence="1">
    <location>
        <begin position="40"/>
        <end position="58"/>
    </location>
</feature>
<accession>A0ABM8V5B1</accession>